<evidence type="ECO:0000313" key="7">
    <source>
        <dbReference type="EMBL" id="TDK68227.1"/>
    </source>
</evidence>
<feature type="domain" description="HTH merR-type" evidence="6">
    <location>
        <begin position="23"/>
        <end position="92"/>
    </location>
</feature>
<evidence type="ECO:0000313" key="8">
    <source>
        <dbReference type="Proteomes" id="UP000294829"/>
    </source>
</evidence>
<sequence length="343" mass="37413">MANIMNSITSTISDSTDSKAAPTYRSGSAARLSGVPVETLRVWERRYSVVNPKRSEHGQREYSLDQIKQLSLIKQLVDLGNQIGVVARLSREELLEMLSITKASAADSSSANGASKAEANHIRVAVVAERMGTSLVGMCNCSAVLEVIGNGTTMKNALAGWAEVTAEVLLVEINEMADVDLDSIDQIRRKIKAYGGVILYRFARHSVIRKLRSAGFVVARIPSDPKEIEALCQRALVMHVLTQAPTKSHEATQPEVAAARFNDKALSAIELASNSVYCECPRHLVDIVRTLSSFERYSAECQNRNLDDVALHHAMGKATAQARVIMEKMLEQVAKAEGLPLPD</sequence>
<gene>
    <name evidence="7" type="ORF">E2I14_01385</name>
</gene>
<dbReference type="PROSITE" id="PS50937">
    <property type="entry name" value="HTH_MERR_2"/>
    <property type="match status" value="1"/>
</dbReference>
<keyword evidence="1" id="KW-0678">Repressor</keyword>
<dbReference type="EMBL" id="SMYL01000001">
    <property type="protein sequence ID" value="TDK68227.1"/>
    <property type="molecule type" value="Genomic_DNA"/>
</dbReference>
<proteinExistence type="predicted"/>
<accession>A0A4R5W540</accession>
<dbReference type="Gene3D" id="1.10.1660.10">
    <property type="match status" value="1"/>
</dbReference>
<reference evidence="7 8" key="1">
    <citation type="submission" date="2019-03" db="EMBL/GenBank/DDBJ databases">
        <title>Sapientia aquatica gen. nov., sp. nov., isolated from a crater lake.</title>
        <authorList>
            <person name="Felfoldi T."/>
            <person name="Szabo A."/>
            <person name="Toth E."/>
            <person name="Schumann P."/>
            <person name="Keki Z."/>
            <person name="Marialigeti K."/>
            <person name="Mathe I."/>
        </authorList>
    </citation>
    <scope>NUCLEOTIDE SEQUENCE [LARGE SCALE GENOMIC DNA]</scope>
    <source>
        <strain evidence="7 8">SA-152</strain>
    </source>
</reference>
<evidence type="ECO:0000256" key="5">
    <source>
        <dbReference type="SAM" id="MobiDB-lite"/>
    </source>
</evidence>
<dbReference type="Pfam" id="PF13411">
    <property type="entry name" value="MerR_1"/>
    <property type="match status" value="1"/>
</dbReference>
<evidence type="ECO:0000256" key="1">
    <source>
        <dbReference type="ARBA" id="ARBA00022491"/>
    </source>
</evidence>
<dbReference type="InterPro" id="IPR047057">
    <property type="entry name" value="MerR_fam"/>
</dbReference>
<dbReference type="SMART" id="SM00422">
    <property type="entry name" value="HTH_MERR"/>
    <property type="match status" value="1"/>
</dbReference>
<keyword evidence="3" id="KW-0238">DNA-binding</keyword>
<name>A0A4R5W540_9BURK</name>
<evidence type="ECO:0000256" key="2">
    <source>
        <dbReference type="ARBA" id="ARBA00023015"/>
    </source>
</evidence>
<organism evidence="7 8">
    <name type="scientific">Sapientia aquatica</name>
    <dbReference type="NCBI Taxonomy" id="1549640"/>
    <lineage>
        <taxon>Bacteria</taxon>
        <taxon>Pseudomonadati</taxon>
        <taxon>Pseudomonadota</taxon>
        <taxon>Betaproteobacteria</taxon>
        <taxon>Burkholderiales</taxon>
        <taxon>Oxalobacteraceae</taxon>
        <taxon>Sapientia</taxon>
    </lineage>
</organism>
<dbReference type="Proteomes" id="UP000294829">
    <property type="component" value="Unassembled WGS sequence"/>
</dbReference>
<evidence type="ECO:0000256" key="4">
    <source>
        <dbReference type="ARBA" id="ARBA00023163"/>
    </source>
</evidence>
<evidence type="ECO:0000256" key="3">
    <source>
        <dbReference type="ARBA" id="ARBA00023125"/>
    </source>
</evidence>
<dbReference type="OrthoDB" id="9800334at2"/>
<feature type="region of interest" description="Disordered" evidence="5">
    <location>
        <begin position="1"/>
        <end position="21"/>
    </location>
</feature>
<dbReference type="PANTHER" id="PTHR30204">
    <property type="entry name" value="REDOX-CYCLING DRUG-SENSING TRANSCRIPTIONAL ACTIVATOR SOXR"/>
    <property type="match status" value="1"/>
</dbReference>
<dbReference type="InterPro" id="IPR000551">
    <property type="entry name" value="MerR-type_HTH_dom"/>
</dbReference>
<evidence type="ECO:0000259" key="6">
    <source>
        <dbReference type="PROSITE" id="PS50937"/>
    </source>
</evidence>
<dbReference type="InterPro" id="IPR009061">
    <property type="entry name" value="DNA-bd_dom_put_sf"/>
</dbReference>
<comment type="caution">
    <text evidence="7">The sequence shown here is derived from an EMBL/GenBank/DDBJ whole genome shotgun (WGS) entry which is preliminary data.</text>
</comment>
<keyword evidence="8" id="KW-1185">Reference proteome</keyword>
<dbReference type="AlphaFoldDB" id="A0A4R5W540"/>
<keyword evidence="2" id="KW-0805">Transcription regulation</keyword>
<dbReference type="CDD" id="cd01104">
    <property type="entry name" value="HTH_MlrA-CarA"/>
    <property type="match status" value="1"/>
</dbReference>
<dbReference type="PANTHER" id="PTHR30204:SF69">
    <property type="entry name" value="MERR-FAMILY TRANSCRIPTIONAL REGULATOR"/>
    <property type="match status" value="1"/>
</dbReference>
<dbReference type="SUPFAM" id="SSF46955">
    <property type="entry name" value="Putative DNA-binding domain"/>
    <property type="match status" value="1"/>
</dbReference>
<keyword evidence="4" id="KW-0804">Transcription</keyword>
<dbReference type="GO" id="GO:0003700">
    <property type="term" value="F:DNA-binding transcription factor activity"/>
    <property type="evidence" value="ECO:0007669"/>
    <property type="project" value="InterPro"/>
</dbReference>
<protein>
    <submittedName>
        <fullName evidence="7">MerR family transcriptional regulator</fullName>
    </submittedName>
</protein>
<dbReference type="GO" id="GO:0003677">
    <property type="term" value="F:DNA binding"/>
    <property type="evidence" value="ECO:0007669"/>
    <property type="project" value="UniProtKB-KW"/>
</dbReference>